<keyword evidence="6" id="KW-0744">Spermatogenesis</keyword>
<evidence type="ECO:0000259" key="14">
    <source>
        <dbReference type="Pfam" id="PF24656"/>
    </source>
</evidence>
<evidence type="ECO:0000313" key="17">
    <source>
        <dbReference type="Proteomes" id="UP000016665"/>
    </source>
</evidence>
<dbReference type="Pfam" id="PF24656">
    <property type="entry name" value="CEPT76_peptidase"/>
    <property type="match status" value="1"/>
</dbReference>
<dbReference type="GO" id="GO:0005737">
    <property type="term" value="C:cytoplasm"/>
    <property type="evidence" value="ECO:0007669"/>
    <property type="project" value="Ensembl"/>
</dbReference>
<dbReference type="Proteomes" id="UP000016665">
    <property type="component" value="Chromosome 11"/>
</dbReference>
<dbReference type="GeneTree" id="ENSGT00390000004913"/>
<dbReference type="Pfam" id="PF24667">
    <property type="entry name" value="MORN_DRC7"/>
    <property type="match status" value="1"/>
</dbReference>
<comment type="subcellular location">
    <subcellularLocation>
        <location evidence="1">Cytoplasm</location>
        <location evidence="1">Cytoskeleton</location>
        <location evidence="1">Flagellum axoneme</location>
    </subcellularLocation>
</comment>
<evidence type="ECO:0000256" key="4">
    <source>
        <dbReference type="ARBA" id="ARBA00022782"/>
    </source>
</evidence>
<evidence type="ECO:0000256" key="3">
    <source>
        <dbReference type="ARBA" id="ARBA00021303"/>
    </source>
</evidence>
<dbReference type="AlphaFoldDB" id="U3JWQ5"/>
<evidence type="ECO:0000256" key="6">
    <source>
        <dbReference type="ARBA" id="ARBA00022871"/>
    </source>
</evidence>
<dbReference type="STRING" id="59894.ENSFALP00000007209"/>
<evidence type="ECO:0000256" key="11">
    <source>
        <dbReference type="ARBA" id="ARBA00031627"/>
    </source>
</evidence>
<protein>
    <recommendedName>
        <fullName evidence="3">Dynein regulatory complex subunit 7</fullName>
    </recommendedName>
    <alternativeName>
        <fullName evidence="11">Coiled-coil domain-containing protein 135</fullName>
    </alternativeName>
    <alternativeName>
        <fullName evidence="12">Coiled-coil domain-containing protein lobo homolog</fullName>
    </alternativeName>
</protein>
<evidence type="ECO:0000259" key="15">
    <source>
        <dbReference type="Pfam" id="PF24667"/>
    </source>
</evidence>
<comment type="similarity">
    <text evidence="2">Belongs to the DRC7 family.</text>
</comment>
<evidence type="ECO:0000256" key="1">
    <source>
        <dbReference type="ARBA" id="ARBA00004611"/>
    </source>
</evidence>
<reference evidence="16 17" key="1">
    <citation type="journal article" date="2012" name="Nature">
        <title>The genomic landscape of species divergence in Ficedula flycatchers.</title>
        <authorList>
            <person name="Ellegren H."/>
            <person name="Smeds L."/>
            <person name="Burri R."/>
            <person name="Olason P.I."/>
            <person name="Backstrom N."/>
            <person name="Kawakami T."/>
            <person name="Kunstner A."/>
            <person name="Makinen H."/>
            <person name="Nadachowska-Brzyska K."/>
            <person name="Qvarnstrom A."/>
            <person name="Uebbing S."/>
            <person name="Wolf J.B."/>
        </authorList>
    </citation>
    <scope>NUCLEOTIDE SEQUENCE [LARGE SCALE GENOMIC DNA]</scope>
</reference>
<dbReference type="HOGENOM" id="CLU_016052_0_0_1"/>
<feature type="region of interest" description="Disordered" evidence="13">
    <location>
        <begin position="405"/>
        <end position="429"/>
    </location>
</feature>
<evidence type="ECO:0000256" key="8">
    <source>
        <dbReference type="ARBA" id="ARBA00023069"/>
    </source>
</evidence>
<evidence type="ECO:0000256" key="5">
    <source>
        <dbReference type="ARBA" id="ARBA00022846"/>
    </source>
</evidence>
<evidence type="ECO:0000256" key="2">
    <source>
        <dbReference type="ARBA" id="ARBA00010738"/>
    </source>
</evidence>
<keyword evidence="10" id="KW-0966">Cell projection</keyword>
<keyword evidence="9" id="KW-0963">Cytoplasm</keyword>
<dbReference type="Ensembl" id="ENSFALT00000007241.2">
    <property type="protein sequence ID" value="ENSFALP00000007209.2"/>
    <property type="gene ID" value="ENSFALG00000006910.2"/>
</dbReference>
<evidence type="ECO:0000313" key="16">
    <source>
        <dbReference type="Ensembl" id="ENSFALP00000007209.2"/>
    </source>
</evidence>
<evidence type="ECO:0000256" key="12">
    <source>
        <dbReference type="ARBA" id="ARBA00031733"/>
    </source>
</evidence>
<gene>
    <name evidence="16" type="primary">DRC7</name>
</gene>
<evidence type="ECO:0000256" key="10">
    <source>
        <dbReference type="ARBA" id="ARBA00023273"/>
    </source>
</evidence>
<keyword evidence="4" id="KW-0221">Differentiation</keyword>
<name>U3JWQ5_FICAL</name>
<sequence>MGEGGHGARSVGMCCALPNQALPALPRSGTWNHLFTTLLSWFWLPQPCSLPGGMEALEEREEVEETAEDAISMNISDSLDDLREVVEEASATSGEPDFDWSSIDTSHLPSSYKTNSQQEKELLQLADHFFQQYTHLCPERKPLFIHPLNECGVQKFVSTTVRPTLLPFPDLYYWSGCASFVCDYLIMEPLKCPITPPSSLYSPTTILKYQRGNCFDFSVLLCSLLIGAGYDAYCVHGYATLEMCSLDQTQELCPLLRKPPEVPEEEDPNKYIIKYPLEPQSKFELQQKAKEEEETEPVQEEEKEEEEKEEEVVTEVGMPKRDPLHGLRVHAWVLVLPGKRKVPETFFINPFTGNHHSTRDECFLGIESIWNHRNYWVNMQDCSKGCKDLSFDLSDSICWEIMFSESHEPSQSPTESPKKDTDDTPEKGEIDMSFEMPLSWVTRIRVSCREYENPFSRGKKVILYDKAKLEKWAAYANGDGLVERLTVYADSERTEELEVKEWFKHREDLLYMREVNKQTQLITDHFRPGHPLLLKAHSYTSLEPETGHTVEFYHTARVDGLWKRFENATEMTEYFIGREDFLHMRHIEFGEREKEMENAGITADANPRPIVQIKEYFHRNPEKPADEDIEERVFMVIDDVIQLTYHLELHDTIASKVVFCRVIGREKREDEIFLSRENTVKYEPWSSEKHKNMLHLYDLLWELRAEQKELKHHVRDAEAEMLNILMVREDEEANIKLSVSMYSTAKRGQQQEATELEEEQKSSQSSLKDESQHMGGEAESVAHHTATNSTV</sequence>
<dbReference type="eggNOG" id="ENOG502QRNZ">
    <property type="taxonomic scope" value="Eukaryota"/>
</dbReference>
<feature type="compositionally biased region" description="Basic and acidic residues" evidence="13">
    <location>
        <begin position="416"/>
        <end position="429"/>
    </location>
</feature>
<feature type="domain" description="CEP76/DRC7 peptidase-like" evidence="14">
    <location>
        <begin position="329"/>
        <end position="402"/>
    </location>
</feature>
<feature type="compositionally biased region" description="Acidic residues" evidence="13">
    <location>
        <begin position="292"/>
        <end position="313"/>
    </location>
</feature>
<organism evidence="16 17">
    <name type="scientific">Ficedula albicollis</name>
    <name type="common">Collared flycatcher</name>
    <name type="synonym">Muscicapa albicollis</name>
    <dbReference type="NCBI Taxonomy" id="59894"/>
    <lineage>
        <taxon>Eukaryota</taxon>
        <taxon>Metazoa</taxon>
        <taxon>Chordata</taxon>
        <taxon>Craniata</taxon>
        <taxon>Vertebrata</taxon>
        <taxon>Euteleostomi</taxon>
        <taxon>Archelosauria</taxon>
        <taxon>Archosauria</taxon>
        <taxon>Dinosauria</taxon>
        <taxon>Saurischia</taxon>
        <taxon>Theropoda</taxon>
        <taxon>Coelurosauria</taxon>
        <taxon>Aves</taxon>
        <taxon>Neognathae</taxon>
        <taxon>Neoaves</taxon>
        <taxon>Telluraves</taxon>
        <taxon>Australaves</taxon>
        <taxon>Passeriformes</taxon>
        <taxon>Muscicapidae</taxon>
        <taxon>Ficedula</taxon>
    </lineage>
</organism>
<dbReference type="GO" id="GO:0031514">
    <property type="term" value="C:motile cilium"/>
    <property type="evidence" value="ECO:0007669"/>
    <property type="project" value="TreeGrafter"/>
</dbReference>
<feature type="region of interest" description="Disordered" evidence="13">
    <location>
        <begin position="284"/>
        <end position="315"/>
    </location>
</feature>
<dbReference type="PANTHER" id="PTHR35249:SF2">
    <property type="entry name" value="DYNEIN REGULATORY COMPLEX SUBUNIT 7"/>
    <property type="match status" value="1"/>
</dbReference>
<reference evidence="16" key="3">
    <citation type="submission" date="2025-09" db="UniProtKB">
        <authorList>
            <consortium name="Ensembl"/>
        </authorList>
    </citation>
    <scope>IDENTIFICATION</scope>
</reference>
<keyword evidence="17" id="KW-1185">Reference proteome</keyword>
<accession>U3JWQ5</accession>
<dbReference type="InterPro" id="IPR056290">
    <property type="entry name" value="CEPT76/DRC7_peptidase-like_dom"/>
</dbReference>
<evidence type="ECO:0000256" key="7">
    <source>
        <dbReference type="ARBA" id="ARBA00023054"/>
    </source>
</evidence>
<keyword evidence="8" id="KW-0969">Cilium</keyword>
<proteinExistence type="inferred from homology"/>
<evidence type="ECO:0000256" key="13">
    <source>
        <dbReference type="SAM" id="MobiDB-lite"/>
    </source>
</evidence>
<feature type="domain" description="Dynein regulatory complex subunit 7 MORN" evidence="15">
    <location>
        <begin position="457"/>
        <end position="740"/>
    </location>
</feature>
<dbReference type="InterPro" id="IPR033551">
    <property type="entry name" value="DRC7/lobo"/>
</dbReference>
<evidence type="ECO:0000256" key="9">
    <source>
        <dbReference type="ARBA" id="ARBA00023212"/>
    </source>
</evidence>
<dbReference type="GO" id="GO:0007288">
    <property type="term" value="P:sperm axoneme assembly"/>
    <property type="evidence" value="ECO:0007669"/>
    <property type="project" value="Ensembl"/>
</dbReference>
<dbReference type="InterPro" id="IPR056291">
    <property type="entry name" value="MORN_DRC7"/>
</dbReference>
<dbReference type="InterPro" id="IPR038765">
    <property type="entry name" value="Papain-like_cys_pep_sf"/>
</dbReference>
<keyword evidence="9" id="KW-0206">Cytoskeleton</keyword>
<reference evidence="16" key="2">
    <citation type="submission" date="2025-08" db="UniProtKB">
        <authorList>
            <consortium name="Ensembl"/>
        </authorList>
    </citation>
    <scope>IDENTIFICATION</scope>
</reference>
<feature type="region of interest" description="Disordered" evidence="13">
    <location>
        <begin position="746"/>
        <end position="791"/>
    </location>
</feature>
<dbReference type="PANTHER" id="PTHR35249">
    <property type="entry name" value="DYNEIN REGULATORY COMPLEX SUBUNIT 7"/>
    <property type="match status" value="1"/>
</dbReference>
<keyword evidence="5" id="KW-0282">Flagellum</keyword>
<keyword evidence="7" id="KW-0175">Coiled coil</keyword>
<dbReference type="SUPFAM" id="SSF54001">
    <property type="entry name" value="Cysteine proteinases"/>
    <property type="match status" value="1"/>
</dbReference>